<dbReference type="Pfam" id="PF09413">
    <property type="entry name" value="DUF2007"/>
    <property type="match status" value="1"/>
</dbReference>
<sequence length="103" mass="11809">MQPLYQAADRIEAQLLQDLLARHRIEARVFGDYLSGAAGELPVDIYPSVWVLEDRELPRAKGLLDDWLREHRRRAEASAWVCRGCGELVDGSFDLCWRCGTEH</sequence>
<dbReference type="RefSeq" id="WP_201245337.1">
    <property type="nucleotide sequence ID" value="NZ_NHSF01000056.1"/>
</dbReference>
<dbReference type="Gene3D" id="3.30.70.790">
    <property type="entry name" value="UreE, C-terminal domain"/>
    <property type="match status" value="1"/>
</dbReference>
<evidence type="ECO:0000259" key="1">
    <source>
        <dbReference type="Pfam" id="PF09413"/>
    </source>
</evidence>
<dbReference type="InterPro" id="IPR018551">
    <property type="entry name" value="DUF2007"/>
</dbReference>
<comment type="caution">
    <text evidence="2">The sequence shown here is derived from an EMBL/GenBank/DDBJ whole genome shotgun (WGS) entry which is preliminary data.</text>
</comment>
<feature type="domain" description="DUF2007" evidence="1">
    <location>
        <begin position="1"/>
        <end position="67"/>
    </location>
</feature>
<protein>
    <recommendedName>
        <fullName evidence="1">DUF2007 domain-containing protein</fullName>
    </recommendedName>
</protein>
<reference evidence="2" key="2">
    <citation type="journal article" date="2020" name="Microorganisms">
        <title>Osmotic Adaptation and Compatible Solute Biosynthesis of Phototrophic Bacteria as Revealed from Genome Analyses.</title>
        <authorList>
            <person name="Imhoff J.F."/>
            <person name="Rahn T."/>
            <person name="Kunzel S."/>
            <person name="Keller A."/>
            <person name="Neulinger S.C."/>
        </authorList>
    </citation>
    <scope>NUCLEOTIDE SEQUENCE</scope>
    <source>
        <strain evidence="2">DSM 4395</strain>
    </source>
</reference>
<dbReference type="EMBL" id="NHSF01000056">
    <property type="protein sequence ID" value="MBK5930682.1"/>
    <property type="molecule type" value="Genomic_DNA"/>
</dbReference>
<keyword evidence="3" id="KW-1185">Reference proteome</keyword>
<reference evidence="2" key="1">
    <citation type="submission" date="2017-05" db="EMBL/GenBank/DDBJ databases">
        <authorList>
            <person name="Imhoff J.F."/>
            <person name="Rahn T."/>
            <person name="Kuenzel S."/>
            <person name="Neulinger S.C."/>
        </authorList>
    </citation>
    <scope>NUCLEOTIDE SEQUENCE</scope>
    <source>
        <strain evidence="2">DSM 4395</strain>
    </source>
</reference>
<proteinExistence type="predicted"/>
<accession>A0AAJ0UHL1</accession>
<dbReference type="Proteomes" id="UP001296967">
    <property type="component" value="Unassembled WGS sequence"/>
</dbReference>
<gene>
    <name evidence="2" type="ORF">CCR82_09150</name>
</gene>
<name>A0AAJ0UHL1_HALSE</name>
<organism evidence="2 3">
    <name type="scientific">Halochromatium salexigens</name>
    <name type="common">Chromatium salexigens</name>
    <dbReference type="NCBI Taxonomy" id="49447"/>
    <lineage>
        <taxon>Bacteria</taxon>
        <taxon>Pseudomonadati</taxon>
        <taxon>Pseudomonadota</taxon>
        <taxon>Gammaproteobacteria</taxon>
        <taxon>Chromatiales</taxon>
        <taxon>Chromatiaceae</taxon>
        <taxon>Halochromatium</taxon>
    </lineage>
</organism>
<dbReference type="AlphaFoldDB" id="A0AAJ0UHL1"/>
<evidence type="ECO:0000313" key="3">
    <source>
        <dbReference type="Proteomes" id="UP001296967"/>
    </source>
</evidence>
<evidence type="ECO:0000313" key="2">
    <source>
        <dbReference type="EMBL" id="MBK5930682.1"/>
    </source>
</evidence>